<dbReference type="PRINTS" id="PR01243">
    <property type="entry name" value="NUCDPKINASE"/>
</dbReference>
<dbReference type="NCBIfam" id="NF001908">
    <property type="entry name" value="PRK00668.1"/>
    <property type="match status" value="1"/>
</dbReference>
<evidence type="ECO:0000256" key="10">
    <source>
        <dbReference type="ARBA" id="ARBA00022842"/>
    </source>
</evidence>
<protein>
    <recommendedName>
        <fullName evidence="4 12">Nucleoside diphosphate kinase</fullName>
        <shortName evidence="12">NDK</shortName>
        <shortName evidence="12">NDP kinase</shortName>
        <ecNumber evidence="3 12">2.7.4.6</ecNumber>
    </recommendedName>
    <alternativeName>
        <fullName evidence="12">Nucleoside-2-P kinase</fullName>
    </alternativeName>
</protein>
<dbReference type="CDD" id="cd04413">
    <property type="entry name" value="NDPk_I"/>
    <property type="match status" value="1"/>
</dbReference>
<name>R1CYB3_9FIRM</name>
<dbReference type="Pfam" id="PF00334">
    <property type="entry name" value="NDK"/>
    <property type="match status" value="1"/>
</dbReference>
<dbReference type="Gene3D" id="3.30.70.141">
    <property type="entry name" value="Nucleoside diphosphate kinase-like domain"/>
    <property type="match status" value="1"/>
</dbReference>
<dbReference type="Proteomes" id="UP000013378">
    <property type="component" value="Unassembled WGS sequence"/>
</dbReference>
<dbReference type="InterPro" id="IPR034907">
    <property type="entry name" value="NDK-like_dom"/>
</dbReference>
<feature type="binding site" evidence="12">
    <location>
        <position position="102"/>
    </location>
    <ligand>
        <name>ATP</name>
        <dbReference type="ChEBI" id="CHEBI:30616"/>
    </ligand>
</feature>
<dbReference type="SMART" id="SM00562">
    <property type="entry name" value="NDK"/>
    <property type="match status" value="1"/>
</dbReference>
<dbReference type="eggNOG" id="COG0105">
    <property type="taxonomic scope" value="Bacteria"/>
</dbReference>
<evidence type="ECO:0000256" key="6">
    <source>
        <dbReference type="ARBA" id="ARBA00022723"/>
    </source>
</evidence>
<keyword evidence="11 12" id="KW-0546">Nucleotide metabolism</keyword>
<reference evidence="17 18" key="1">
    <citation type="journal article" date="2015" name="Geomicrobiol. J.">
        <title>Caldisalinibacter kiritimatiensis gen. nov., sp. nov., a moderately thermohalophilic thiosulfate-reducing bacterium from a hypersaline microbial mat.</title>
        <authorList>
            <person name="Ben Hania W."/>
            <person name="Joseph M."/>
            <person name="Fiebig A."/>
            <person name="Bunk B."/>
            <person name="Klenk H.-P."/>
            <person name="Fardeau M.-L."/>
            <person name="Spring S."/>
        </authorList>
    </citation>
    <scope>NUCLEOTIDE SEQUENCE [LARGE SCALE GENOMIC DNA]</scope>
    <source>
        <strain evidence="17 18">L21-TH-D2</strain>
    </source>
</reference>
<sequence>MEKTLVIIKPDGVERGLVGEIISRYEKKGLKIGAAKLLIADEEILSRHYQEHKGKDYYNKLINYMTEGPIMAMVLEGENVIKIVRNMNGHKDPSIARPGTIRGDFSYSLTRNIVHASDSEDSSKREIKIWFPEYE</sequence>
<evidence type="ECO:0000256" key="7">
    <source>
        <dbReference type="ARBA" id="ARBA00022741"/>
    </source>
</evidence>
<comment type="catalytic activity">
    <reaction evidence="12 15">
        <text>a 2'-deoxyribonucleoside 5'-diphosphate + ATP = a 2'-deoxyribonucleoside 5'-triphosphate + ADP</text>
        <dbReference type="Rhea" id="RHEA:44640"/>
        <dbReference type="ChEBI" id="CHEBI:30616"/>
        <dbReference type="ChEBI" id="CHEBI:61560"/>
        <dbReference type="ChEBI" id="CHEBI:73316"/>
        <dbReference type="ChEBI" id="CHEBI:456216"/>
        <dbReference type="EC" id="2.7.4.6"/>
    </reaction>
</comment>
<dbReference type="EC" id="2.7.4.6" evidence="3 12"/>
<evidence type="ECO:0000256" key="9">
    <source>
        <dbReference type="ARBA" id="ARBA00022840"/>
    </source>
</evidence>
<dbReference type="GO" id="GO:0005524">
    <property type="term" value="F:ATP binding"/>
    <property type="evidence" value="ECO:0007669"/>
    <property type="project" value="UniProtKB-UniRule"/>
</dbReference>
<dbReference type="PANTHER" id="PTHR11349">
    <property type="entry name" value="NUCLEOSIDE DIPHOSPHATE KINASE"/>
    <property type="match status" value="1"/>
</dbReference>
<dbReference type="PATRIC" id="fig|1304284.3.peg.362"/>
<keyword evidence="10 12" id="KW-0460">Magnesium</keyword>
<feature type="active site" description="Pros-phosphohistidine intermediate" evidence="12">
    <location>
        <position position="115"/>
    </location>
</feature>
<evidence type="ECO:0000259" key="16">
    <source>
        <dbReference type="SMART" id="SM00562"/>
    </source>
</evidence>
<dbReference type="GO" id="GO:0046872">
    <property type="term" value="F:metal ion binding"/>
    <property type="evidence" value="ECO:0007669"/>
    <property type="project" value="UniProtKB-KW"/>
</dbReference>
<evidence type="ECO:0000256" key="12">
    <source>
        <dbReference type="HAMAP-Rule" id="MF_00451"/>
    </source>
</evidence>
<comment type="subunit">
    <text evidence="12">Homotetramer.</text>
</comment>
<comment type="caution">
    <text evidence="17">The sequence shown here is derived from an EMBL/GenBank/DDBJ whole genome shotgun (WGS) entry which is preliminary data.</text>
</comment>
<dbReference type="OrthoDB" id="9801161at2"/>
<evidence type="ECO:0000256" key="3">
    <source>
        <dbReference type="ARBA" id="ARBA00012966"/>
    </source>
</evidence>
<dbReference type="InterPro" id="IPR023005">
    <property type="entry name" value="Nucleoside_diP_kinase_AS"/>
</dbReference>
<dbReference type="STRING" id="1304284.L21TH_0367"/>
<dbReference type="HAMAP" id="MF_00451">
    <property type="entry name" value="NDP_kinase"/>
    <property type="match status" value="1"/>
</dbReference>
<keyword evidence="8 12" id="KW-0418">Kinase</keyword>
<gene>
    <name evidence="12" type="primary">ndk</name>
    <name evidence="17" type="ORF">L21TH_0367</name>
</gene>
<feature type="binding site" evidence="12">
    <location>
        <position position="85"/>
    </location>
    <ligand>
        <name>ATP</name>
        <dbReference type="ChEBI" id="CHEBI:30616"/>
    </ligand>
</feature>
<proteinExistence type="inferred from homology"/>
<dbReference type="GO" id="GO:0006183">
    <property type="term" value="P:GTP biosynthetic process"/>
    <property type="evidence" value="ECO:0007669"/>
    <property type="project" value="UniProtKB-UniRule"/>
</dbReference>
<evidence type="ECO:0000256" key="14">
    <source>
        <dbReference type="RuleBase" id="RU004011"/>
    </source>
</evidence>
<dbReference type="SUPFAM" id="SSF54919">
    <property type="entry name" value="Nucleoside diphosphate kinase, NDK"/>
    <property type="match status" value="1"/>
</dbReference>
<comment type="catalytic activity">
    <reaction evidence="12">
        <text>a ribonucleoside 5'-diphosphate + ATP = a ribonucleoside 5'-triphosphate + ADP</text>
        <dbReference type="Rhea" id="RHEA:18113"/>
        <dbReference type="ChEBI" id="CHEBI:30616"/>
        <dbReference type="ChEBI" id="CHEBI:57930"/>
        <dbReference type="ChEBI" id="CHEBI:61557"/>
        <dbReference type="ChEBI" id="CHEBI:456216"/>
        <dbReference type="EC" id="2.7.4.6"/>
    </reaction>
</comment>
<dbReference type="GO" id="GO:0006241">
    <property type="term" value="P:CTP biosynthetic process"/>
    <property type="evidence" value="ECO:0007669"/>
    <property type="project" value="UniProtKB-UniRule"/>
</dbReference>
<keyword evidence="12" id="KW-0597">Phosphoprotein</keyword>
<evidence type="ECO:0000256" key="2">
    <source>
        <dbReference type="ARBA" id="ARBA00008142"/>
    </source>
</evidence>
<evidence type="ECO:0000313" key="17">
    <source>
        <dbReference type="EMBL" id="EOD01564.1"/>
    </source>
</evidence>
<comment type="subcellular location">
    <subcellularLocation>
        <location evidence="12">Cytoplasm</location>
    </subcellularLocation>
</comment>
<evidence type="ECO:0000256" key="13">
    <source>
        <dbReference type="PROSITE-ProRule" id="PRU00706"/>
    </source>
</evidence>
<evidence type="ECO:0000256" key="4">
    <source>
        <dbReference type="ARBA" id="ARBA00017632"/>
    </source>
</evidence>
<keyword evidence="9 12" id="KW-0067">ATP-binding</keyword>
<dbReference type="AlphaFoldDB" id="R1CYB3"/>
<dbReference type="EMBL" id="ARZA01000048">
    <property type="protein sequence ID" value="EOD01564.1"/>
    <property type="molecule type" value="Genomic_DNA"/>
</dbReference>
<comment type="cofactor">
    <cofactor evidence="1 12">
        <name>Mg(2+)</name>
        <dbReference type="ChEBI" id="CHEBI:18420"/>
    </cofactor>
</comment>
<dbReference type="RefSeq" id="WP_006307607.1">
    <property type="nucleotide sequence ID" value="NZ_ARZA01000048.1"/>
</dbReference>
<comment type="similarity">
    <text evidence="2 12 13 14">Belongs to the NDK family.</text>
</comment>
<keyword evidence="5 12" id="KW-0808">Transferase</keyword>
<dbReference type="GO" id="GO:0005737">
    <property type="term" value="C:cytoplasm"/>
    <property type="evidence" value="ECO:0007669"/>
    <property type="project" value="UniProtKB-SubCell"/>
</dbReference>
<feature type="binding site" evidence="12">
    <location>
        <position position="57"/>
    </location>
    <ligand>
        <name>ATP</name>
        <dbReference type="ChEBI" id="CHEBI:30616"/>
    </ligand>
</feature>
<comment type="function">
    <text evidence="12">Major role in the synthesis of nucleoside triphosphates other than ATP. The ATP gamma phosphate is transferred to the NDP beta phosphate via a ping-pong mechanism, using a phosphorylated active-site intermediate.</text>
</comment>
<dbReference type="GO" id="GO:0004550">
    <property type="term" value="F:nucleoside diphosphate kinase activity"/>
    <property type="evidence" value="ECO:0007669"/>
    <property type="project" value="UniProtKB-UniRule"/>
</dbReference>
<feature type="domain" description="Nucleoside diphosphate kinase-like" evidence="16">
    <location>
        <begin position="1"/>
        <end position="135"/>
    </location>
</feature>
<keyword evidence="12" id="KW-0963">Cytoplasm</keyword>
<dbReference type="PROSITE" id="PS00469">
    <property type="entry name" value="NDPK"/>
    <property type="match status" value="1"/>
</dbReference>
<evidence type="ECO:0000256" key="8">
    <source>
        <dbReference type="ARBA" id="ARBA00022777"/>
    </source>
</evidence>
<evidence type="ECO:0000313" key="18">
    <source>
        <dbReference type="Proteomes" id="UP000013378"/>
    </source>
</evidence>
<dbReference type="FunFam" id="3.30.70.141:FF:000003">
    <property type="entry name" value="Nucleoside diphosphate kinase"/>
    <property type="match status" value="1"/>
</dbReference>
<evidence type="ECO:0000256" key="11">
    <source>
        <dbReference type="ARBA" id="ARBA00023080"/>
    </source>
</evidence>
<comment type="caution">
    <text evidence="12 13">Lacks conserved residue(s) required for the propagation of feature annotation.</text>
</comment>
<feature type="binding site" evidence="12">
    <location>
        <position position="9"/>
    </location>
    <ligand>
        <name>ATP</name>
        <dbReference type="ChEBI" id="CHEBI:30616"/>
    </ligand>
</feature>
<evidence type="ECO:0000256" key="5">
    <source>
        <dbReference type="ARBA" id="ARBA00022679"/>
    </source>
</evidence>
<dbReference type="PROSITE" id="PS51374">
    <property type="entry name" value="NDPK_LIKE"/>
    <property type="match status" value="1"/>
</dbReference>
<keyword evidence="18" id="KW-1185">Reference proteome</keyword>
<keyword evidence="6 12" id="KW-0479">Metal-binding</keyword>
<feature type="binding site" evidence="12">
    <location>
        <position position="112"/>
    </location>
    <ligand>
        <name>ATP</name>
        <dbReference type="ChEBI" id="CHEBI:30616"/>
    </ligand>
</feature>
<dbReference type="InterPro" id="IPR001564">
    <property type="entry name" value="Nucleoside_diP_kinase"/>
</dbReference>
<evidence type="ECO:0000256" key="15">
    <source>
        <dbReference type="RuleBase" id="RU004013"/>
    </source>
</evidence>
<dbReference type="GO" id="GO:0006228">
    <property type="term" value="P:UTP biosynthetic process"/>
    <property type="evidence" value="ECO:0007669"/>
    <property type="project" value="UniProtKB-UniRule"/>
</dbReference>
<dbReference type="InterPro" id="IPR036850">
    <property type="entry name" value="NDK-like_dom_sf"/>
</dbReference>
<accession>R1CYB3</accession>
<keyword evidence="7 12" id="KW-0547">Nucleotide-binding</keyword>
<organism evidence="17 18">
    <name type="scientific">Caldisalinibacter kiritimatiensis</name>
    <dbReference type="NCBI Taxonomy" id="1304284"/>
    <lineage>
        <taxon>Bacteria</taxon>
        <taxon>Bacillati</taxon>
        <taxon>Bacillota</taxon>
        <taxon>Tissierellia</taxon>
        <taxon>Tissierellales</taxon>
        <taxon>Thermohalobacteraceae</taxon>
        <taxon>Caldisalinibacter</taxon>
    </lineage>
</organism>
<evidence type="ECO:0000256" key="1">
    <source>
        <dbReference type="ARBA" id="ARBA00001946"/>
    </source>
</evidence>